<dbReference type="Proteomes" id="UP001499942">
    <property type="component" value="Unassembled WGS sequence"/>
</dbReference>
<proteinExistence type="predicted"/>
<dbReference type="EMBL" id="BAAASR010000051">
    <property type="protein sequence ID" value="GAA2518814.1"/>
    <property type="molecule type" value="Genomic_DNA"/>
</dbReference>
<accession>A0ABP6AMP6</accession>
<evidence type="ECO:0000313" key="2">
    <source>
        <dbReference type="Proteomes" id="UP001499942"/>
    </source>
</evidence>
<organism evidence="1 2">
    <name type="scientific">Streptomyces gobitricini</name>
    <dbReference type="NCBI Taxonomy" id="68211"/>
    <lineage>
        <taxon>Bacteria</taxon>
        <taxon>Bacillati</taxon>
        <taxon>Actinomycetota</taxon>
        <taxon>Actinomycetes</taxon>
        <taxon>Kitasatosporales</taxon>
        <taxon>Streptomycetaceae</taxon>
        <taxon>Streptomyces</taxon>
    </lineage>
</organism>
<gene>
    <name evidence="1" type="ORF">GCM10010393_59690</name>
</gene>
<comment type="caution">
    <text evidence="1">The sequence shown here is derived from an EMBL/GenBank/DDBJ whole genome shotgun (WGS) entry which is preliminary data.</text>
</comment>
<name>A0ABP6AMP6_9ACTN</name>
<reference evidence="2" key="1">
    <citation type="journal article" date="2019" name="Int. J. Syst. Evol. Microbiol.">
        <title>The Global Catalogue of Microorganisms (GCM) 10K type strain sequencing project: providing services to taxonomists for standard genome sequencing and annotation.</title>
        <authorList>
            <consortium name="The Broad Institute Genomics Platform"/>
            <consortium name="The Broad Institute Genome Sequencing Center for Infectious Disease"/>
            <person name="Wu L."/>
            <person name="Ma J."/>
        </authorList>
    </citation>
    <scope>NUCLEOTIDE SEQUENCE [LARGE SCALE GENOMIC DNA]</scope>
    <source>
        <strain evidence="2">JCM 5062</strain>
    </source>
</reference>
<evidence type="ECO:0008006" key="3">
    <source>
        <dbReference type="Google" id="ProtNLM"/>
    </source>
</evidence>
<keyword evidence="2" id="KW-1185">Reference proteome</keyword>
<protein>
    <recommendedName>
        <fullName evidence="3">Apea-like HEPN domain-containing protein</fullName>
    </recommendedName>
</protein>
<evidence type="ECO:0000313" key="1">
    <source>
        <dbReference type="EMBL" id="GAA2518814.1"/>
    </source>
</evidence>
<sequence>MEPRDSALWELTRPAIMDALGKIKAAVIAEKKIDKYSSFPALKSVGEGQYIQLESDYGVPNYGRLFEGQGRWNTKPFVYEDLSGYSDLLSYVRAHSVYAPFNGWEGDPSDRFGPRMLEAGVADLVLEVAARHAQVKGFEWDESYALSRYLEMERWWQSEPLGIRLCVPILNVSFLDDVIPLDWNVTIRRITDQEHLERLFSLEQYKRDWWSNRAATHALFIDDAVTITYPRGYGGPVWGEFPYAIIDRAMQAISVKSDFPAGYQQVCYEPIGWSSGYRAGLGQLQNGFSIARYSKKMDERAEAPAFTFSPEAGGEISQYFVALADANPQVSLAASRLQLATLRDDELDEIVDLCVGIEALLGGTKAGDTTYKIGIRGAAILAREGFEDSAKTAGLIKKVYAYRSLIVHGQVKYEKKRIVNLGGEEFLATEIANYLLRQLLKAMLKDPSLIDQIDDDRVVFEMIDQWAKQDALDDAPEPHQDLR</sequence>